<keyword evidence="3" id="KW-0378">Hydrolase</keyword>
<evidence type="ECO:0000313" key="3">
    <source>
        <dbReference type="EMBL" id="QKD85001.1"/>
    </source>
</evidence>
<organism evidence="3 4">
    <name type="scientific">Thermoleptolyngbya sichuanensis A183</name>
    <dbReference type="NCBI Taxonomy" id="2737172"/>
    <lineage>
        <taxon>Bacteria</taxon>
        <taxon>Bacillati</taxon>
        <taxon>Cyanobacteriota</taxon>
        <taxon>Cyanophyceae</taxon>
        <taxon>Oculatellales</taxon>
        <taxon>Oculatellaceae</taxon>
        <taxon>Thermoleptolyngbya</taxon>
        <taxon>Thermoleptolyngbya sichuanensis</taxon>
    </lineage>
</organism>
<reference evidence="3 4" key="1">
    <citation type="submission" date="2020-05" db="EMBL/GenBank/DDBJ databases">
        <title>Complete genome sequence of of a novel Thermoleptolyngbya strain isolated from hot springs of Ganzi, Sichuan China.</title>
        <authorList>
            <person name="Tang J."/>
            <person name="Daroch M."/>
            <person name="Li L."/>
            <person name="Waleron K."/>
            <person name="Waleron M."/>
            <person name="Waleron M."/>
        </authorList>
    </citation>
    <scope>NUCLEOTIDE SEQUENCE [LARGE SCALE GENOMIC DNA]</scope>
    <source>
        <strain evidence="3 4">PKUAC-SCTA183</strain>
    </source>
</reference>
<dbReference type="PANTHER" id="PTHR34408">
    <property type="entry name" value="FAMILY PROTEIN, PUTATIVE-RELATED"/>
    <property type="match status" value="1"/>
</dbReference>
<dbReference type="KEGG" id="theu:HPC62_16100"/>
<feature type="region of interest" description="Disordered" evidence="1">
    <location>
        <begin position="48"/>
        <end position="67"/>
    </location>
</feature>
<dbReference type="GO" id="GO:0016998">
    <property type="term" value="P:cell wall macromolecule catabolic process"/>
    <property type="evidence" value="ECO:0007669"/>
    <property type="project" value="InterPro"/>
</dbReference>
<evidence type="ECO:0000259" key="2">
    <source>
        <dbReference type="Pfam" id="PF00182"/>
    </source>
</evidence>
<proteinExistence type="predicted"/>
<dbReference type="Proteomes" id="UP000505210">
    <property type="component" value="Chromosome"/>
</dbReference>
<evidence type="ECO:0000313" key="4">
    <source>
        <dbReference type="Proteomes" id="UP000505210"/>
    </source>
</evidence>
<keyword evidence="4" id="KW-1185">Reference proteome</keyword>
<dbReference type="Pfam" id="PF00182">
    <property type="entry name" value="Glyco_hydro_19"/>
    <property type="match status" value="1"/>
</dbReference>
<dbReference type="SUPFAM" id="SSF53955">
    <property type="entry name" value="Lysozyme-like"/>
    <property type="match status" value="1"/>
</dbReference>
<dbReference type="AlphaFoldDB" id="A0A6M8BMQ7"/>
<feature type="compositionally biased region" description="Polar residues" evidence="1">
    <location>
        <begin position="56"/>
        <end position="65"/>
    </location>
</feature>
<dbReference type="EMBL" id="CP053661">
    <property type="protein sequence ID" value="QKD85001.1"/>
    <property type="molecule type" value="Genomic_DNA"/>
</dbReference>
<dbReference type="InterPro" id="IPR052354">
    <property type="entry name" value="Cell_Wall_Dynamics_Protein"/>
</dbReference>
<gene>
    <name evidence="3" type="ORF">HPC62_16100</name>
</gene>
<dbReference type="InterPro" id="IPR023346">
    <property type="entry name" value="Lysozyme-like_dom_sf"/>
</dbReference>
<dbReference type="PANTHER" id="PTHR34408:SF1">
    <property type="entry name" value="GLYCOSYL HYDROLASE FAMILY 19 DOMAIN-CONTAINING PROTEIN HI_1415"/>
    <property type="match status" value="1"/>
</dbReference>
<dbReference type="GO" id="GO:0004568">
    <property type="term" value="F:chitinase activity"/>
    <property type="evidence" value="ECO:0007669"/>
    <property type="project" value="InterPro"/>
</dbReference>
<evidence type="ECO:0000256" key="1">
    <source>
        <dbReference type="SAM" id="MobiDB-lite"/>
    </source>
</evidence>
<accession>A0A6M8BMQ7</accession>
<sequence length="162" mass="18198">MTPGINATFERFEINTPLRMAHFFGQVLHESGGFRYLREIWGPTDAQRRYEPPSSLARNLGNTQPGDGARYMGRGVIQLTGRSNYAQFSRAMGVDFVANPDLVASPQYAVTAAGWFWQTRNINQHADRDDLIAVTRVVNGGRNGLADRQRYLNRAKQVLGVR</sequence>
<dbReference type="GO" id="GO:0006032">
    <property type="term" value="P:chitin catabolic process"/>
    <property type="evidence" value="ECO:0007669"/>
    <property type="project" value="InterPro"/>
</dbReference>
<dbReference type="Gene3D" id="1.10.530.10">
    <property type="match status" value="1"/>
</dbReference>
<feature type="domain" description="Glycoside hydrolase family 19 catalytic" evidence="2">
    <location>
        <begin position="20"/>
        <end position="126"/>
    </location>
</feature>
<dbReference type="InterPro" id="IPR000726">
    <property type="entry name" value="Glyco_hydro_19_cat"/>
</dbReference>
<protein>
    <submittedName>
        <fullName evidence="3">Glycoside hydrolase family 19 protein</fullName>
    </submittedName>
</protein>
<name>A0A6M8BMQ7_9CYAN</name>